<dbReference type="PANTHER" id="PTHR21683:SF9">
    <property type="entry name" value="CILIA- AND FLAGELLA-ASSOCIATED PROTEIN 73"/>
    <property type="match status" value="1"/>
</dbReference>
<feature type="region of interest" description="Disordered" evidence="3">
    <location>
        <begin position="100"/>
        <end position="130"/>
    </location>
</feature>
<organism evidence="5 6">
    <name type="scientific">Podilymbus podiceps</name>
    <name type="common">Pied-billed grebe</name>
    <dbReference type="NCBI Taxonomy" id="9252"/>
    <lineage>
        <taxon>Eukaryota</taxon>
        <taxon>Metazoa</taxon>
        <taxon>Chordata</taxon>
        <taxon>Craniata</taxon>
        <taxon>Vertebrata</taxon>
        <taxon>Euteleostomi</taxon>
        <taxon>Archelosauria</taxon>
        <taxon>Archosauria</taxon>
        <taxon>Dinosauria</taxon>
        <taxon>Saurischia</taxon>
        <taxon>Theropoda</taxon>
        <taxon>Coelurosauria</taxon>
        <taxon>Aves</taxon>
        <taxon>Neognathae</taxon>
        <taxon>Neoaves</taxon>
        <taxon>Mirandornithes</taxon>
        <taxon>Podicipediformes</taxon>
        <taxon>Podicipedidae</taxon>
        <taxon>Podilymbus</taxon>
    </lineage>
</organism>
<evidence type="ECO:0000259" key="4">
    <source>
        <dbReference type="Pfam" id="PF13863"/>
    </source>
</evidence>
<feature type="region of interest" description="Disordered" evidence="3">
    <location>
        <begin position="323"/>
        <end position="356"/>
    </location>
</feature>
<dbReference type="OrthoDB" id="10264298at2759"/>
<name>A0A7L0SNP3_PODPO</name>
<keyword evidence="1 2" id="KW-0175">Coiled coil</keyword>
<dbReference type="InterPro" id="IPR025252">
    <property type="entry name" value="DUF4200"/>
</dbReference>
<protein>
    <submittedName>
        <fullName evidence="5">CCD42 protein</fullName>
    </submittedName>
</protein>
<feature type="non-terminal residue" evidence="5">
    <location>
        <position position="356"/>
    </location>
</feature>
<sequence>MAFNLEEYLPTAFRDKLRLPTVPAWDAAALLPSTRLLLKRREVAEVERVLQSQREEFRQRMECLAQRRQQLGQREEQLRDVILKFNAFLKVLGRRLGPGWPSGRADPDPVPMPQASAARQERAQQRADEERVRAMGQGAGAARRRQELAGLLRCRERLAQRLQSLRCFGDYLRAVLAETGRFQDVLDMLAHFGALAEARAALAQQAEARQEQLAQGWARLRRYQEEAGSEILHTSHELAQLRLRLEAARQDLLQGESRWAHARSTATRKTLLLGQIKLAVLNLFQLATARLQLPAEAAPEDTEAQLDAVLLCMQDLAAICAQLRPREPGPRPPRLPAATSMRPLRRGDAGVPPSQE</sequence>
<dbReference type="Proteomes" id="UP000555275">
    <property type="component" value="Unassembled WGS sequence"/>
</dbReference>
<dbReference type="PANTHER" id="PTHR21683">
    <property type="entry name" value="COILED-COIL DOMAIN-CONTAINING PROTEIN 42 LIKE-2-LIKE-RELATED"/>
    <property type="match status" value="1"/>
</dbReference>
<evidence type="ECO:0000256" key="3">
    <source>
        <dbReference type="SAM" id="MobiDB-lite"/>
    </source>
</evidence>
<feature type="coiled-coil region" evidence="2">
    <location>
        <begin position="195"/>
        <end position="258"/>
    </location>
</feature>
<gene>
    <name evidence="5" type="ORF">PODPOD_R13658</name>
</gene>
<feature type="compositionally biased region" description="Basic and acidic residues" evidence="3">
    <location>
        <begin position="119"/>
        <end position="130"/>
    </location>
</feature>
<dbReference type="GO" id="GO:0005856">
    <property type="term" value="C:cytoskeleton"/>
    <property type="evidence" value="ECO:0007669"/>
    <property type="project" value="UniProtKB-ARBA"/>
</dbReference>
<evidence type="ECO:0000313" key="5">
    <source>
        <dbReference type="EMBL" id="NXL43723.1"/>
    </source>
</evidence>
<dbReference type="InterPro" id="IPR051147">
    <property type="entry name" value="CFAP_domain-containing"/>
</dbReference>
<evidence type="ECO:0000313" key="6">
    <source>
        <dbReference type="Proteomes" id="UP000555275"/>
    </source>
</evidence>
<proteinExistence type="predicted"/>
<dbReference type="AlphaFoldDB" id="A0A7L0SNP3"/>
<dbReference type="Pfam" id="PF13863">
    <property type="entry name" value="DUF4200"/>
    <property type="match status" value="1"/>
</dbReference>
<comment type="caution">
    <text evidence="5">The sequence shown here is derived from an EMBL/GenBank/DDBJ whole genome shotgun (WGS) entry which is preliminary data.</text>
</comment>
<feature type="coiled-coil region" evidence="2">
    <location>
        <begin position="36"/>
        <end position="74"/>
    </location>
</feature>
<evidence type="ECO:0000256" key="1">
    <source>
        <dbReference type="ARBA" id="ARBA00023054"/>
    </source>
</evidence>
<evidence type="ECO:0000256" key="2">
    <source>
        <dbReference type="SAM" id="Coils"/>
    </source>
</evidence>
<dbReference type="EMBL" id="VXAO01000124">
    <property type="protein sequence ID" value="NXL43723.1"/>
    <property type="molecule type" value="Genomic_DNA"/>
</dbReference>
<reference evidence="5 6" key="1">
    <citation type="submission" date="2019-09" db="EMBL/GenBank/DDBJ databases">
        <title>Bird 10,000 Genomes (B10K) Project - Family phase.</title>
        <authorList>
            <person name="Zhang G."/>
        </authorList>
    </citation>
    <scope>NUCLEOTIDE SEQUENCE [LARGE SCALE GENOMIC DNA]</scope>
    <source>
        <strain evidence="5">B10K-DU-009-04</strain>
        <tissue evidence="5">Mixed tissue sample</tissue>
    </source>
</reference>
<feature type="domain" description="DUF4200" evidence="4">
    <location>
        <begin position="37"/>
        <end position="91"/>
    </location>
</feature>
<accession>A0A7L0SNP3</accession>
<feature type="non-terminal residue" evidence="5">
    <location>
        <position position="1"/>
    </location>
</feature>
<keyword evidence="6" id="KW-1185">Reference proteome</keyword>